<dbReference type="RefSeq" id="WP_148954774.1">
    <property type="nucleotide sequence ID" value="NZ_VTEG01000017.1"/>
</dbReference>
<proteinExistence type="predicted"/>
<gene>
    <name evidence="2" type="ORF">FZC84_17970</name>
</gene>
<sequence length="254" mass="27045">MKKAKFVALSLVASVGLMGAGYAALTETTKQNVSASTSNMAINLQGANASTHVLYAEGNSIAPKDQKEVSSNKSDAENESEFHNIGATHGVTRSEALDAATYTFSGLFPNTVSKAFLNLKNDGEVAGVFSGVTVDTTGTDGALLSAVKVKVIGAIEGNGTKRYEFEKGDIALGDLQTELNTLLKGQYLAPGETLNLSNDGDEHARYHLEFTIPESAGSEIENKDMQVEIDYDFEQYNTYGGTIYDGEDEVTESN</sequence>
<reference evidence="2 3" key="1">
    <citation type="submission" date="2019-08" db="EMBL/GenBank/DDBJ databases">
        <title>Bacillus genomes from the desert of Cuatro Cienegas, Coahuila.</title>
        <authorList>
            <person name="Olmedo-Alvarez G."/>
        </authorList>
    </citation>
    <scope>NUCLEOTIDE SEQUENCE [LARGE SCALE GENOMIC DNA]</scope>
    <source>
        <strain evidence="2 3">CH128b_4D</strain>
    </source>
</reference>
<feature type="chain" id="PRO_5022989564" evidence="1">
    <location>
        <begin position="24"/>
        <end position="254"/>
    </location>
</feature>
<organism evidence="2 3">
    <name type="scientific">Rossellomorea vietnamensis</name>
    <dbReference type="NCBI Taxonomy" id="218284"/>
    <lineage>
        <taxon>Bacteria</taxon>
        <taxon>Bacillati</taxon>
        <taxon>Bacillota</taxon>
        <taxon>Bacilli</taxon>
        <taxon>Bacillales</taxon>
        <taxon>Bacillaceae</taxon>
        <taxon>Rossellomorea</taxon>
    </lineage>
</organism>
<feature type="signal peptide" evidence="1">
    <location>
        <begin position="1"/>
        <end position="23"/>
    </location>
</feature>
<dbReference type="AlphaFoldDB" id="A0A5D4M769"/>
<evidence type="ECO:0000313" key="2">
    <source>
        <dbReference type="EMBL" id="TYR97734.1"/>
    </source>
</evidence>
<accession>A0A5D4M769</accession>
<evidence type="ECO:0000313" key="3">
    <source>
        <dbReference type="Proteomes" id="UP000325182"/>
    </source>
</evidence>
<evidence type="ECO:0000256" key="1">
    <source>
        <dbReference type="SAM" id="SignalP"/>
    </source>
</evidence>
<keyword evidence="1" id="KW-0732">Signal</keyword>
<protein>
    <submittedName>
        <fullName evidence="2">Uncharacterized protein</fullName>
    </submittedName>
</protein>
<dbReference type="Proteomes" id="UP000325182">
    <property type="component" value="Unassembled WGS sequence"/>
</dbReference>
<name>A0A5D4M769_9BACI</name>
<comment type="caution">
    <text evidence="2">The sequence shown here is derived from an EMBL/GenBank/DDBJ whole genome shotgun (WGS) entry which is preliminary data.</text>
</comment>
<dbReference type="EMBL" id="VTEG01000017">
    <property type="protein sequence ID" value="TYR97734.1"/>
    <property type="molecule type" value="Genomic_DNA"/>
</dbReference>